<organism evidence="1 2">
    <name type="scientific">Neofusicoccum parvum</name>
    <dbReference type="NCBI Taxonomy" id="310453"/>
    <lineage>
        <taxon>Eukaryota</taxon>
        <taxon>Fungi</taxon>
        <taxon>Dikarya</taxon>
        <taxon>Ascomycota</taxon>
        <taxon>Pezizomycotina</taxon>
        <taxon>Dothideomycetes</taxon>
        <taxon>Dothideomycetes incertae sedis</taxon>
        <taxon>Botryosphaeriales</taxon>
        <taxon>Botryosphaeriaceae</taxon>
        <taxon>Neofusicoccum</taxon>
    </lineage>
</organism>
<sequence>MCLFKTAYDPYHEPPPRTGTHTAYYHTRPASHHSHHSVHHYRHSGSVARLPPPARRSHDHHHHHHYRSSASSLPVSERRYVEVHEPARRSLVVERQPSPGGWDTVRREKVVYRT</sequence>
<protein>
    <submittedName>
        <fullName evidence="1">Uncharacterized protein</fullName>
    </submittedName>
</protein>
<keyword evidence="2" id="KW-1185">Reference proteome</keyword>
<proteinExistence type="predicted"/>
<dbReference type="EMBL" id="BSXG01000106">
    <property type="protein sequence ID" value="GME42992.1"/>
    <property type="molecule type" value="Genomic_DNA"/>
</dbReference>
<dbReference type="Proteomes" id="UP001165186">
    <property type="component" value="Unassembled WGS sequence"/>
</dbReference>
<name>A0ACB5SIP4_9PEZI</name>
<gene>
    <name evidence="1" type="primary">g511</name>
    <name evidence="1" type="ORF">NpPPO83_00000511</name>
</gene>
<reference evidence="1" key="1">
    <citation type="submission" date="2024-09" db="EMBL/GenBank/DDBJ databases">
        <title>Draft Genome Sequences of Neofusicoccum parvum.</title>
        <authorList>
            <person name="Ashida A."/>
            <person name="Camagna M."/>
            <person name="Tanaka A."/>
            <person name="Takemoto D."/>
        </authorList>
    </citation>
    <scope>NUCLEOTIDE SEQUENCE</scope>
    <source>
        <strain evidence="1">PPO83</strain>
    </source>
</reference>
<evidence type="ECO:0000313" key="1">
    <source>
        <dbReference type="EMBL" id="GME42992.1"/>
    </source>
</evidence>
<accession>A0ACB5SIP4</accession>
<evidence type="ECO:0000313" key="2">
    <source>
        <dbReference type="Proteomes" id="UP001165186"/>
    </source>
</evidence>
<comment type="caution">
    <text evidence="1">The sequence shown here is derived from an EMBL/GenBank/DDBJ whole genome shotgun (WGS) entry which is preliminary data.</text>
</comment>